<protein>
    <recommendedName>
        <fullName evidence="3">Glycosyltransferase family 2 protein</fullName>
    </recommendedName>
</protein>
<dbReference type="AlphaFoldDB" id="A0A1N7E674"/>
<evidence type="ECO:0008006" key="3">
    <source>
        <dbReference type="Google" id="ProtNLM"/>
    </source>
</evidence>
<dbReference type="RefSeq" id="WP_092746216.1">
    <property type="nucleotide sequence ID" value="NZ_FOAC01000001.1"/>
</dbReference>
<dbReference type="STRING" id="573024.SAMN05216208_2131"/>
<organism evidence="1 2">
    <name type="scientific">Roseovarius nanhaiticus</name>
    <dbReference type="NCBI Taxonomy" id="573024"/>
    <lineage>
        <taxon>Bacteria</taxon>
        <taxon>Pseudomonadati</taxon>
        <taxon>Pseudomonadota</taxon>
        <taxon>Alphaproteobacteria</taxon>
        <taxon>Rhodobacterales</taxon>
        <taxon>Roseobacteraceae</taxon>
        <taxon>Roseovarius</taxon>
    </lineage>
</organism>
<keyword evidence="2" id="KW-1185">Reference proteome</keyword>
<evidence type="ECO:0000313" key="2">
    <source>
        <dbReference type="Proteomes" id="UP000186019"/>
    </source>
</evidence>
<sequence>MTPLSFCVMPSRVLRRDVPGGFRDWSAEAQAAFDSETLFYDAFEGAEPGTVYAVGPPLKRRFRIFVKQAEFLVDGQPAQMREISQSQRASILEITSNVAAPTQLSIRHPDLSLDMAVSPSQIGRYQGLKTLFTLSRNNDLAWVRDWARHHVETQGVEAIILFDNASDRYGTDALEQVLSNVPGLTTFDVVPAPFRYGPAGDGRELTSARFLQFGLFEIARLRFLAQAAGVLNMDIDEMAYGPAGETVFQAAADSEAGFLTLPGTWRYPQPGAPLTHAAHLLRSAEEDAPMYPKWCLIPNGPQLGKSWRTHGIKGLPDQLQQDFGFFHCRMISQSWHYDRSEYQDLTLEPDPLARRILQRGVTAQAAETPRKVARPKAA</sequence>
<proteinExistence type="predicted"/>
<name>A0A1N7E674_9RHOB</name>
<accession>A0A1N7E674</accession>
<evidence type="ECO:0000313" key="1">
    <source>
        <dbReference type="EMBL" id="SIR83643.1"/>
    </source>
</evidence>
<gene>
    <name evidence="1" type="ORF">SAMN05421666_0003</name>
</gene>
<reference evidence="2" key="1">
    <citation type="submission" date="2017-01" db="EMBL/GenBank/DDBJ databases">
        <authorList>
            <person name="Varghese N."/>
            <person name="Submissions S."/>
        </authorList>
    </citation>
    <scope>NUCLEOTIDE SEQUENCE [LARGE SCALE GENOMIC DNA]</scope>
    <source>
        <strain evidence="2">DSM 29590</strain>
    </source>
</reference>
<dbReference type="Proteomes" id="UP000186019">
    <property type="component" value="Unassembled WGS sequence"/>
</dbReference>
<dbReference type="EMBL" id="FTNV01000001">
    <property type="protein sequence ID" value="SIR83643.1"/>
    <property type="molecule type" value="Genomic_DNA"/>
</dbReference>
<dbReference type="OrthoDB" id="4405067at2"/>